<dbReference type="InterPro" id="IPR000504">
    <property type="entry name" value="RRM_dom"/>
</dbReference>
<dbReference type="SUPFAM" id="SSF51197">
    <property type="entry name" value="Clavaminate synthase-like"/>
    <property type="match status" value="1"/>
</dbReference>
<comment type="caution">
    <text evidence="4">The sequence shown here is derived from an EMBL/GenBank/DDBJ whole genome shotgun (WGS) entry which is preliminary data.</text>
</comment>
<dbReference type="RefSeq" id="XP_040737645.1">
    <property type="nucleotide sequence ID" value="XM_040882027.1"/>
</dbReference>
<dbReference type="OrthoDB" id="4664297at2759"/>
<dbReference type="InterPro" id="IPR012677">
    <property type="entry name" value="Nucleotide-bd_a/b_plait_sf"/>
</dbReference>
<dbReference type="InterPro" id="IPR008775">
    <property type="entry name" value="Phytyl_CoA_dOase-like"/>
</dbReference>
<keyword evidence="1" id="KW-0694">RNA-binding</keyword>
<dbReference type="GO" id="GO:0003723">
    <property type="term" value="F:RNA binding"/>
    <property type="evidence" value="ECO:0007669"/>
    <property type="project" value="UniProtKB-UniRule"/>
</dbReference>
<evidence type="ECO:0000313" key="5">
    <source>
        <dbReference type="Proteomes" id="UP000249363"/>
    </source>
</evidence>
<protein>
    <recommendedName>
        <fullName evidence="3">RRM domain-containing protein</fullName>
    </recommendedName>
</protein>
<dbReference type="SUPFAM" id="SSF54928">
    <property type="entry name" value="RNA-binding domain, RBD"/>
    <property type="match status" value="1"/>
</dbReference>
<name>A0A364LBN3_TALAM</name>
<gene>
    <name evidence="4" type="ORF">BHQ10_009143</name>
</gene>
<accession>A0A364LBN3</accession>
<feature type="region of interest" description="Disordered" evidence="2">
    <location>
        <begin position="128"/>
        <end position="154"/>
    </location>
</feature>
<dbReference type="Pfam" id="PF05721">
    <property type="entry name" value="PhyH"/>
    <property type="match status" value="1"/>
</dbReference>
<dbReference type="Proteomes" id="UP000249363">
    <property type="component" value="Unassembled WGS sequence"/>
</dbReference>
<evidence type="ECO:0000256" key="1">
    <source>
        <dbReference type="PROSITE-ProRule" id="PRU00176"/>
    </source>
</evidence>
<dbReference type="GeneID" id="63798357"/>
<evidence type="ECO:0000313" key="4">
    <source>
        <dbReference type="EMBL" id="RAO73131.1"/>
    </source>
</evidence>
<dbReference type="Gene3D" id="2.60.120.620">
    <property type="entry name" value="q2cbj1_9rhob like domain"/>
    <property type="match status" value="1"/>
</dbReference>
<dbReference type="EMBL" id="MIKG01000022">
    <property type="protein sequence ID" value="RAO73131.1"/>
    <property type="molecule type" value="Genomic_DNA"/>
</dbReference>
<organism evidence="4 5">
    <name type="scientific">Talaromyces amestolkiae</name>
    <dbReference type="NCBI Taxonomy" id="1196081"/>
    <lineage>
        <taxon>Eukaryota</taxon>
        <taxon>Fungi</taxon>
        <taxon>Dikarya</taxon>
        <taxon>Ascomycota</taxon>
        <taxon>Pezizomycotina</taxon>
        <taxon>Eurotiomycetes</taxon>
        <taxon>Eurotiomycetidae</taxon>
        <taxon>Eurotiales</taxon>
        <taxon>Trichocomaceae</taxon>
        <taxon>Talaromyces</taxon>
        <taxon>Talaromyces sect. Talaromyces</taxon>
    </lineage>
</organism>
<dbReference type="PROSITE" id="PS50102">
    <property type="entry name" value="RRM"/>
    <property type="match status" value="1"/>
</dbReference>
<dbReference type="InterPro" id="IPR035979">
    <property type="entry name" value="RBD_domain_sf"/>
</dbReference>
<dbReference type="AlphaFoldDB" id="A0A364LBN3"/>
<feature type="domain" description="RRM" evidence="3">
    <location>
        <begin position="156"/>
        <end position="243"/>
    </location>
</feature>
<evidence type="ECO:0000256" key="2">
    <source>
        <dbReference type="SAM" id="MobiDB-lite"/>
    </source>
</evidence>
<dbReference type="Gene3D" id="3.30.70.330">
    <property type="match status" value="1"/>
</dbReference>
<keyword evidence="5" id="KW-1185">Reference proteome</keyword>
<reference evidence="4 5" key="1">
    <citation type="journal article" date="2017" name="Biotechnol. Biofuels">
        <title>Differential beta-glucosidase expression as a function of carbon source availability in Talaromyces amestolkiae: a genomic and proteomic approach.</title>
        <authorList>
            <person name="de Eugenio L.I."/>
            <person name="Mendez-Liter J.A."/>
            <person name="Nieto-Dominguez M."/>
            <person name="Alonso L."/>
            <person name="Gil-Munoz J."/>
            <person name="Barriuso J."/>
            <person name="Prieto A."/>
            <person name="Martinez M.J."/>
        </authorList>
    </citation>
    <scope>NUCLEOTIDE SEQUENCE [LARGE SCALE GENOMIC DNA]</scope>
    <source>
        <strain evidence="4 5">CIB</strain>
    </source>
</reference>
<sequence>MSQPLRYPVEQFVHRRNGPHLPQPNGYYGSGAPYMNGHNDSFPPYSNGYGVHGFVAEPSGFYPQVPPPIVPPEGTPNDTSYHTNTIPPPPPPHYYQPGDYQCYYGHQYPISNTCYHASVQQQYLVHVPRPTGPSASQPAPIHPRRTAPSKSDDPEAKLFVGDLPVNMNKRDLINALEWTFREFGECKVNVHYKTKYGSKGVMTLPTGWIQYRNMFEAAMALDVAKEQGFSIRGRPMRIDQADAKRICRMWPTRDYATPSLDDFKHAIRQYIDHVGRKSGNYMLFHVSNSVEMVEKHKPYDCKVPSVGVVFRWVEDANYLVRKLPKFNYEFKLEIEHVNSGTPGWREGPARLRDLDALMLETGDKWQEKLEISRRRLQTKGEDFPSGKTARYPDRISKKLIPRSILEHSRREKDVFVSDPDSYDSLARFDVHRESPTLRARAINSKRMGLHIAEFCLRGQWGRIPQVRGSAIFVKQALADLLDWKVRDTPTRMFDRVKKRLNAMTGNTKYKLTQEQKDHFMKYGYLRVPNCFTPEKAAEWTKDVWTRLGYSPTDKETWTSERIHMPPHRHEPVKSFAPKAWAAICEVVGGEDRVLEEAALWNDALIVNLGTKEAEGKPWPHPKEIYGWHVDGDFFVHFLDSREQGLLVIPLFNDIVEHAGGTLICPDSIPHMARYLYNHPEGVSPDMIPRGGQLEPEYKDGFYTQIISQCSEFHEMTGKAGDVILLHPLTVHSASVNTLRIPRIITNPPVTLKEPFQFNRKDPNEFSLVERKTLQSLGVDRLDDWKIVGGREMIVPERLRAQAAMKEEEKKRLAAS</sequence>
<proteinExistence type="predicted"/>
<evidence type="ECO:0000259" key="3">
    <source>
        <dbReference type="PROSITE" id="PS50102"/>
    </source>
</evidence>